<gene>
    <name evidence="1" type="ORF">GCM10009601_24910</name>
</gene>
<dbReference type="Proteomes" id="UP001500973">
    <property type="component" value="Unassembled WGS sequence"/>
</dbReference>
<evidence type="ECO:0000313" key="1">
    <source>
        <dbReference type="EMBL" id="GAA1422821.1"/>
    </source>
</evidence>
<evidence type="ECO:0000313" key="2">
    <source>
        <dbReference type="Proteomes" id="UP001500973"/>
    </source>
</evidence>
<protein>
    <recommendedName>
        <fullName evidence="3">Exo-alpha-sialidase</fullName>
    </recommendedName>
</protein>
<reference evidence="2" key="1">
    <citation type="journal article" date="2019" name="Int. J. Syst. Evol. Microbiol.">
        <title>The Global Catalogue of Microorganisms (GCM) 10K type strain sequencing project: providing services to taxonomists for standard genome sequencing and annotation.</title>
        <authorList>
            <consortium name="The Broad Institute Genomics Platform"/>
            <consortium name="The Broad Institute Genome Sequencing Center for Infectious Disease"/>
            <person name="Wu L."/>
            <person name="Ma J."/>
        </authorList>
    </citation>
    <scope>NUCLEOTIDE SEQUENCE [LARGE SCALE GENOMIC DNA]</scope>
    <source>
        <strain evidence="2">JCM 11756</strain>
    </source>
</reference>
<dbReference type="EMBL" id="BAAAIZ010000032">
    <property type="protein sequence ID" value="GAA1422821.1"/>
    <property type="molecule type" value="Genomic_DNA"/>
</dbReference>
<organism evidence="1 2">
    <name type="scientific">Streptomyces thermospinosisporus</name>
    <dbReference type="NCBI Taxonomy" id="161482"/>
    <lineage>
        <taxon>Bacteria</taxon>
        <taxon>Bacillati</taxon>
        <taxon>Actinomycetota</taxon>
        <taxon>Actinomycetes</taxon>
        <taxon>Kitasatosporales</taxon>
        <taxon>Streptomycetaceae</taxon>
        <taxon>Streptomyces</taxon>
    </lineage>
</organism>
<evidence type="ECO:0008006" key="3">
    <source>
        <dbReference type="Google" id="ProtNLM"/>
    </source>
</evidence>
<dbReference type="SUPFAM" id="SSF89372">
    <property type="entry name" value="Fucose-specific lectin"/>
    <property type="match status" value="1"/>
</dbReference>
<comment type="caution">
    <text evidence="1">The sequence shown here is derived from an EMBL/GenBank/DDBJ whole genome shotgun (WGS) entry which is preliminary data.</text>
</comment>
<proteinExistence type="predicted"/>
<accession>A0ABP4JIE5</accession>
<keyword evidence="2" id="KW-1185">Reference proteome</keyword>
<name>A0ABP4JIE5_9ACTN</name>
<sequence length="333" mass="34682">MRPEAGLNEAVAFGPDRGWAVGTEGAARNTPGSLLMLRWDGAAWQRQTLPGTGWQGELLSIAGTSPEKVWAVGRDASGGTRLLRRDGAAWHECPPPPGVQLSKVVSGGGETCLIGTRDGEQALLRRDRSCWQELPVPPGSVYGLHVRAADDVWAAGATAAGAAVPHWDGQAWQQTIVYGGPRSAVGSVPAVSPTEVWAGGTAGFVGGPPGRPIPPLLVRWDGETWSRVTVPTDFGSISSLAADGSGAPAWVSVDGSQKWGPRPPGSSPPLIPGPDFLSWNGQSFTGHDEPAVAGEGQSRTLRLAPVPGTEAVWSVGRANGPENSVVRRILRFG</sequence>